<protein>
    <submittedName>
        <fullName evidence="2">Uncharacterized protein</fullName>
    </submittedName>
</protein>
<organism evidence="2 3">
    <name type="scientific">Dibothriocephalus latus</name>
    <name type="common">Fish tapeworm</name>
    <name type="synonym">Diphyllobothrium latum</name>
    <dbReference type="NCBI Taxonomy" id="60516"/>
    <lineage>
        <taxon>Eukaryota</taxon>
        <taxon>Metazoa</taxon>
        <taxon>Spiralia</taxon>
        <taxon>Lophotrochozoa</taxon>
        <taxon>Platyhelminthes</taxon>
        <taxon>Cestoda</taxon>
        <taxon>Eucestoda</taxon>
        <taxon>Diphyllobothriidea</taxon>
        <taxon>Diphyllobothriidae</taxon>
        <taxon>Dibothriocephalus</taxon>
    </lineage>
</organism>
<feature type="region of interest" description="Disordered" evidence="1">
    <location>
        <begin position="55"/>
        <end position="84"/>
    </location>
</feature>
<evidence type="ECO:0000313" key="3">
    <source>
        <dbReference type="Proteomes" id="UP000281553"/>
    </source>
</evidence>
<dbReference type="Proteomes" id="UP000281553">
    <property type="component" value="Unassembled WGS sequence"/>
</dbReference>
<proteinExistence type="predicted"/>
<sequence length="165" mass="18356">MAAAKMALRGLEDEYACSQLYLEQVKRFVHLVKEQVPHKNRLEGTVRGLIQQRGTVRSLADTNSKTLQENPAPPAARKPSTPRTRKLYCSKETIDLEENTYFILSDDSGHNCRAIIRSASDTDEAIVAINESSVKCQASTAPIKTQAVATELGNYPTYADDHYEL</sequence>
<name>A0A3P6TU36_DIBLA</name>
<reference evidence="2 3" key="1">
    <citation type="submission" date="2018-11" db="EMBL/GenBank/DDBJ databases">
        <authorList>
            <consortium name="Pathogen Informatics"/>
        </authorList>
    </citation>
    <scope>NUCLEOTIDE SEQUENCE [LARGE SCALE GENOMIC DNA]</scope>
</reference>
<accession>A0A3P6TU36</accession>
<gene>
    <name evidence="2" type="ORF">DILT_LOCUS4363</name>
</gene>
<dbReference type="AlphaFoldDB" id="A0A3P6TU36"/>
<dbReference type="EMBL" id="UYRU01045345">
    <property type="protein sequence ID" value="VDK89297.1"/>
    <property type="molecule type" value="Genomic_DNA"/>
</dbReference>
<feature type="compositionally biased region" description="Polar residues" evidence="1">
    <location>
        <begin position="55"/>
        <end position="69"/>
    </location>
</feature>
<keyword evidence="3" id="KW-1185">Reference proteome</keyword>
<evidence type="ECO:0000256" key="1">
    <source>
        <dbReference type="SAM" id="MobiDB-lite"/>
    </source>
</evidence>
<evidence type="ECO:0000313" key="2">
    <source>
        <dbReference type="EMBL" id="VDK89297.1"/>
    </source>
</evidence>